<evidence type="ECO:0000256" key="1">
    <source>
        <dbReference type="SAM" id="MobiDB-lite"/>
    </source>
</evidence>
<reference evidence="2 3" key="1">
    <citation type="submission" date="2013-11" db="EMBL/GenBank/DDBJ databases">
        <title>The Damaraland mole rat (Fukomys damarensis) genome and evolution of African mole rats.</title>
        <authorList>
            <person name="Gladyshev V.N."/>
            <person name="Fang X."/>
        </authorList>
    </citation>
    <scope>NUCLEOTIDE SEQUENCE [LARGE SCALE GENOMIC DNA]</scope>
    <source>
        <tissue evidence="2">Liver</tissue>
    </source>
</reference>
<dbReference type="Proteomes" id="UP000028990">
    <property type="component" value="Unassembled WGS sequence"/>
</dbReference>
<evidence type="ECO:0000313" key="2">
    <source>
        <dbReference type="EMBL" id="KFO27105.1"/>
    </source>
</evidence>
<dbReference type="EMBL" id="KN123014">
    <property type="protein sequence ID" value="KFO27105.1"/>
    <property type="molecule type" value="Genomic_DNA"/>
</dbReference>
<organism evidence="2 3">
    <name type="scientific">Fukomys damarensis</name>
    <name type="common">Damaraland mole rat</name>
    <name type="synonym">Cryptomys damarensis</name>
    <dbReference type="NCBI Taxonomy" id="885580"/>
    <lineage>
        <taxon>Eukaryota</taxon>
        <taxon>Metazoa</taxon>
        <taxon>Chordata</taxon>
        <taxon>Craniata</taxon>
        <taxon>Vertebrata</taxon>
        <taxon>Euteleostomi</taxon>
        <taxon>Mammalia</taxon>
        <taxon>Eutheria</taxon>
        <taxon>Euarchontoglires</taxon>
        <taxon>Glires</taxon>
        <taxon>Rodentia</taxon>
        <taxon>Hystricomorpha</taxon>
        <taxon>Bathyergidae</taxon>
        <taxon>Fukomys</taxon>
    </lineage>
</organism>
<feature type="compositionally biased region" description="Polar residues" evidence="1">
    <location>
        <begin position="81"/>
        <end position="91"/>
    </location>
</feature>
<proteinExistence type="predicted"/>
<protein>
    <submittedName>
        <fullName evidence="2">Uncharacterized protein</fullName>
    </submittedName>
</protein>
<feature type="region of interest" description="Disordered" evidence="1">
    <location>
        <begin position="54"/>
        <end position="144"/>
    </location>
</feature>
<dbReference type="AlphaFoldDB" id="A0A091DA25"/>
<name>A0A091DA25_FUKDA</name>
<evidence type="ECO:0000313" key="3">
    <source>
        <dbReference type="Proteomes" id="UP000028990"/>
    </source>
</evidence>
<accession>A0A091DA25</accession>
<sequence length="180" mass="20784">MDTENSSNMGSDFIISTEQLQMVPKYTSFPLLVPVAQRIIYHPFLFINREKRRDDFRHGQKKAQKTTPRRDDTALIVCTNPPHNRASSGSRPETFRIPSRSLPDPGQRRSAPNWPSPRRPPKSPLTDNAALGSPPAGPEGRTRLVFKVTVRREKSSKESWIPSRFWRRQAEHPEIMYPRR</sequence>
<gene>
    <name evidence="2" type="ORF">H920_11510</name>
</gene>
<keyword evidence="3" id="KW-1185">Reference proteome</keyword>